<dbReference type="NCBIfam" id="TIGR01070">
    <property type="entry name" value="mutS1"/>
    <property type="match status" value="1"/>
</dbReference>
<organism evidence="12 13">
    <name type="scientific">Neolewinella xylanilytica</name>
    <dbReference type="NCBI Taxonomy" id="1514080"/>
    <lineage>
        <taxon>Bacteria</taxon>
        <taxon>Pseudomonadati</taxon>
        <taxon>Bacteroidota</taxon>
        <taxon>Saprospiria</taxon>
        <taxon>Saprospirales</taxon>
        <taxon>Lewinellaceae</taxon>
        <taxon>Neolewinella</taxon>
    </lineage>
</organism>
<dbReference type="Gene3D" id="1.10.1420.10">
    <property type="match status" value="2"/>
</dbReference>
<dbReference type="InterPro" id="IPR000432">
    <property type="entry name" value="DNA_mismatch_repair_MutS_C"/>
</dbReference>
<keyword evidence="4 9" id="KW-0227">DNA damage</keyword>
<comment type="similarity">
    <text evidence="1 9 10">Belongs to the DNA mismatch repair MutS family.</text>
</comment>
<dbReference type="PANTHER" id="PTHR11361">
    <property type="entry name" value="DNA MISMATCH REPAIR PROTEIN MUTS FAMILY MEMBER"/>
    <property type="match status" value="1"/>
</dbReference>
<gene>
    <name evidence="9" type="primary">mutS</name>
    <name evidence="12" type="ORF">CLV84_1803</name>
</gene>
<dbReference type="SUPFAM" id="SSF52540">
    <property type="entry name" value="P-loop containing nucleoside triphosphate hydrolases"/>
    <property type="match status" value="1"/>
</dbReference>
<dbReference type="SUPFAM" id="SSF55271">
    <property type="entry name" value="DNA repair protein MutS, domain I"/>
    <property type="match status" value="1"/>
</dbReference>
<dbReference type="PROSITE" id="PS00486">
    <property type="entry name" value="DNA_MISMATCH_REPAIR_2"/>
    <property type="match status" value="1"/>
</dbReference>
<dbReference type="SMART" id="SM00534">
    <property type="entry name" value="MUTSac"/>
    <property type="match status" value="1"/>
</dbReference>
<keyword evidence="6 9" id="KW-0238">DNA-binding</keyword>
<evidence type="ECO:0000256" key="3">
    <source>
        <dbReference type="ARBA" id="ARBA00022741"/>
    </source>
</evidence>
<dbReference type="InterPro" id="IPR027417">
    <property type="entry name" value="P-loop_NTPase"/>
</dbReference>
<evidence type="ECO:0000256" key="9">
    <source>
        <dbReference type="HAMAP-Rule" id="MF_00096"/>
    </source>
</evidence>
<proteinExistence type="inferred from homology"/>
<evidence type="ECO:0000256" key="1">
    <source>
        <dbReference type="ARBA" id="ARBA00006271"/>
    </source>
</evidence>
<reference evidence="12 13" key="1">
    <citation type="submission" date="2018-02" db="EMBL/GenBank/DDBJ databases">
        <title>Genomic Encyclopedia of Archaeal and Bacterial Type Strains, Phase II (KMG-II): from individual species to whole genera.</title>
        <authorList>
            <person name="Goeker M."/>
        </authorList>
    </citation>
    <scope>NUCLEOTIDE SEQUENCE [LARGE SCALE GENOMIC DNA]</scope>
    <source>
        <strain evidence="12 13">DSM 29526</strain>
    </source>
</reference>
<dbReference type="InterPro" id="IPR036678">
    <property type="entry name" value="MutS_con_dom_sf"/>
</dbReference>
<dbReference type="InterPro" id="IPR007860">
    <property type="entry name" value="DNA_mmatch_repair_MutS_con_dom"/>
</dbReference>
<dbReference type="Gene3D" id="3.30.420.110">
    <property type="entry name" value="MutS, connector domain"/>
    <property type="match status" value="1"/>
</dbReference>
<evidence type="ECO:0000256" key="6">
    <source>
        <dbReference type="ARBA" id="ARBA00023125"/>
    </source>
</evidence>
<evidence type="ECO:0000259" key="11">
    <source>
        <dbReference type="PROSITE" id="PS00486"/>
    </source>
</evidence>
<dbReference type="NCBIfam" id="NF003810">
    <property type="entry name" value="PRK05399.1"/>
    <property type="match status" value="1"/>
</dbReference>
<keyword evidence="3 9" id="KW-0547">Nucleotide-binding</keyword>
<sequence>MAKSNAKKVTPLMAQYNQVKAKHPDALLLYRVGDFYETFGEDAVKAAQVLGITLTSRNNGGSDVELAGFPYHSVDMYLPRLVRAGYRVAICEQLEKPSKEKKIVKRGVTEIVTPGLAVDDQLLEHKRNNFLACVAFGRGRKDPCGLSLLDISTGEFMVAEGSEDYIDKLLQSFQPKEVLLSKDRRKQFEKQFGDRFYLSPQDEWVFTDDYTTEKLLKQFQAASLKGFGIDDMHVAKVAAGTVLHYLETTENRNLQHITRIGRLASDRYVWLDRFTIRNLELIYSPHDQGVSLVQTIDKTVTPMGGRLLRKWTVLPLKDLAAIRRRHEAVRTIVQHPPLLQDLNESLQQIGDVERLISKVPLGKVNPREIRALSRALCAMEPIRQLLADSGSEVLGGLGRQLDPLPDVCAAIDEQIREEPAVNLSKGGVMADGFDEELDELRDITRNSKNRLAAVQQREIERTGISSLKIGFNNVFGYYLEVTNKYKKVVPPEWTRKQTLTSAERYITEELKVLEDKILNAEDKILQREEELYERLVVWLQDYIQPVQRNAAVLGRLDCLLSFAKLANTHRYVEPEMDETGDIAIEEGRHPVIERQLEVGEQYVPNDVRLDPEDRQILMITGPNMAGKSALLRQTALICLLAQMGSFVPAKSARLGVVDRIFTRVGASDNISSGESTFMVEMNETASIMNNITDRSLILLDEIGRGTSTFDGISIAWAIAEYLHNNGRAKPKVLFATHYHELNELAESLHRIHNYSIAIKEHGNRIIFLRKLVPGGSQHSFGIHVARMAGMPASIVDRATNILTQLEQQHIGQEVGETVAITDGAPAPNAQRVAPGSLSTEAMQLSIFETSDPTAGRIREMLDQVSINSMTPVECMLKLQELKEIAEAAE</sequence>
<dbReference type="GO" id="GO:0030983">
    <property type="term" value="F:mismatched DNA binding"/>
    <property type="evidence" value="ECO:0007669"/>
    <property type="project" value="InterPro"/>
</dbReference>
<dbReference type="FunFam" id="3.40.50.300:FF:000870">
    <property type="entry name" value="MutS protein homolog 4"/>
    <property type="match status" value="1"/>
</dbReference>
<dbReference type="InterPro" id="IPR016151">
    <property type="entry name" value="DNA_mismatch_repair_MutS_N"/>
</dbReference>
<keyword evidence="13" id="KW-1185">Reference proteome</keyword>
<evidence type="ECO:0000256" key="2">
    <source>
        <dbReference type="ARBA" id="ARBA00021982"/>
    </source>
</evidence>
<dbReference type="InterPro" id="IPR007861">
    <property type="entry name" value="DNA_mismatch_repair_MutS_clamp"/>
</dbReference>
<dbReference type="InterPro" id="IPR036187">
    <property type="entry name" value="DNA_mismatch_repair_MutS_sf"/>
</dbReference>
<keyword evidence="5 9" id="KW-0067">ATP-binding</keyword>
<dbReference type="Pfam" id="PF05192">
    <property type="entry name" value="MutS_III"/>
    <property type="match status" value="1"/>
</dbReference>
<dbReference type="Gene3D" id="3.40.50.300">
    <property type="entry name" value="P-loop containing nucleotide triphosphate hydrolases"/>
    <property type="match status" value="1"/>
</dbReference>
<keyword evidence="7 9" id="KW-0234">DNA repair</keyword>
<dbReference type="InterPro" id="IPR045076">
    <property type="entry name" value="MutS"/>
</dbReference>
<dbReference type="CDD" id="cd03284">
    <property type="entry name" value="ABC_MutS1"/>
    <property type="match status" value="1"/>
</dbReference>
<dbReference type="Pfam" id="PF05190">
    <property type="entry name" value="MutS_IV"/>
    <property type="match status" value="1"/>
</dbReference>
<protein>
    <recommendedName>
        <fullName evidence="2 9">DNA mismatch repair protein MutS</fullName>
    </recommendedName>
</protein>
<dbReference type="SUPFAM" id="SSF53150">
    <property type="entry name" value="DNA repair protein MutS, domain II"/>
    <property type="match status" value="1"/>
</dbReference>
<feature type="domain" description="DNA mismatch repair proteins mutS family" evidence="11">
    <location>
        <begin position="695"/>
        <end position="711"/>
    </location>
</feature>
<dbReference type="Pfam" id="PF00488">
    <property type="entry name" value="MutS_V"/>
    <property type="match status" value="1"/>
</dbReference>
<evidence type="ECO:0000256" key="7">
    <source>
        <dbReference type="ARBA" id="ARBA00023204"/>
    </source>
</evidence>
<dbReference type="GO" id="GO:0006298">
    <property type="term" value="P:mismatch repair"/>
    <property type="evidence" value="ECO:0007669"/>
    <property type="project" value="UniProtKB-UniRule"/>
</dbReference>
<dbReference type="PANTHER" id="PTHR11361:SF34">
    <property type="entry name" value="DNA MISMATCH REPAIR PROTEIN MSH1, MITOCHONDRIAL"/>
    <property type="match status" value="1"/>
</dbReference>
<comment type="function">
    <text evidence="8 9">This protein is involved in the repair of mismatches in DNA. It is possible that it carries out the mismatch recognition step. This protein has a weak ATPase activity.</text>
</comment>
<dbReference type="InterPro" id="IPR017261">
    <property type="entry name" value="DNA_mismatch_repair_MutS/MSH"/>
</dbReference>
<dbReference type="AlphaFoldDB" id="A0A2S6IBF1"/>
<dbReference type="EMBL" id="PTJC01000005">
    <property type="protein sequence ID" value="PPK88830.1"/>
    <property type="molecule type" value="Genomic_DNA"/>
</dbReference>
<dbReference type="Proteomes" id="UP000237662">
    <property type="component" value="Unassembled WGS sequence"/>
</dbReference>
<accession>A0A2S6IBF1</accession>
<dbReference type="InterPro" id="IPR005748">
    <property type="entry name" value="DNA_mismatch_repair_MutS"/>
</dbReference>
<evidence type="ECO:0000256" key="4">
    <source>
        <dbReference type="ARBA" id="ARBA00022763"/>
    </source>
</evidence>
<dbReference type="FunFam" id="3.40.1170.10:FF:000001">
    <property type="entry name" value="DNA mismatch repair protein MutS"/>
    <property type="match status" value="1"/>
</dbReference>
<dbReference type="InterPro" id="IPR007696">
    <property type="entry name" value="DNA_mismatch_repair_MutS_core"/>
</dbReference>
<feature type="binding site" evidence="9">
    <location>
        <begin position="621"/>
        <end position="628"/>
    </location>
    <ligand>
        <name>ATP</name>
        <dbReference type="ChEBI" id="CHEBI:30616"/>
    </ligand>
</feature>
<dbReference type="PIRSF" id="PIRSF037677">
    <property type="entry name" value="DNA_mis_repair_Msh6"/>
    <property type="match status" value="1"/>
</dbReference>
<dbReference type="Pfam" id="PF05188">
    <property type="entry name" value="MutS_II"/>
    <property type="match status" value="1"/>
</dbReference>
<evidence type="ECO:0000256" key="8">
    <source>
        <dbReference type="ARBA" id="ARBA00024647"/>
    </source>
</evidence>
<dbReference type="InterPro" id="IPR007695">
    <property type="entry name" value="DNA_mismatch_repair_MutS-lik_N"/>
</dbReference>
<dbReference type="GO" id="GO:0005829">
    <property type="term" value="C:cytosol"/>
    <property type="evidence" value="ECO:0007669"/>
    <property type="project" value="TreeGrafter"/>
</dbReference>
<dbReference type="GO" id="GO:0140664">
    <property type="term" value="F:ATP-dependent DNA damage sensor activity"/>
    <property type="evidence" value="ECO:0007669"/>
    <property type="project" value="InterPro"/>
</dbReference>
<dbReference type="SUPFAM" id="SSF48334">
    <property type="entry name" value="DNA repair protein MutS, domain III"/>
    <property type="match status" value="1"/>
</dbReference>
<comment type="caution">
    <text evidence="12">The sequence shown here is derived from an EMBL/GenBank/DDBJ whole genome shotgun (WGS) entry which is preliminary data.</text>
</comment>
<evidence type="ECO:0000256" key="10">
    <source>
        <dbReference type="RuleBase" id="RU003756"/>
    </source>
</evidence>
<dbReference type="GO" id="GO:0003684">
    <property type="term" value="F:damaged DNA binding"/>
    <property type="evidence" value="ECO:0007669"/>
    <property type="project" value="UniProtKB-UniRule"/>
</dbReference>
<dbReference type="HAMAP" id="MF_00096">
    <property type="entry name" value="MutS"/>
    <property type="match status" value="1"/>
</dbReference>
<dbReference type="Pfam" id="PF01624">
    <property type="entry name" value="MutS_I"/>
    <property type="match status" value="1"/>
</dbReference>
<dbReference type="Gene3D" id="3.40.1170.10">
    <property type="entry name" value="DNA repair protein MutS, domain I"/>
    <property type="match status" value="1"/>
</dbReference>
<evidence type="ECO:0000313" key="12">
    <source>
        <dbReference type="EMBL" id="PPK88830.1"/>
    </source>
</evidence>
<evidence type="ECO:0000313" key="13">
    <source>
        <dbReference type="Proteomes" id="UP000237662"/>
    </source>
</evidence>
<dbReference type="SMART" id="SM00533">
    <property type="entry name" value="MUTSd"/>
    <property type="match status" value="1"/>
</dbReference>
<name>A0A2S6IBF1_9BACT</name>
<evidence type="ECO:0000256" key="5">
    <source>
        <dbReference type="ARBA" id="ARBA00022840"/>
    </source>
</evidence>
<dbReference type="GO" id="GO:0005524">
    <property type="term" value="F:ATP binding"/>
    <property type="evidence" value="ECO:0007669"/>
    <property type="project" value="UniProtKB-UniRule"/>
</dbReference>